<dbReference type="Pfam" id="PF01535">
    <property type="entry name" value="PPR"/>
    <property type="match status" value="4"/>
</dbReference>
<dbReference type="NCBIfam" id="TIGR00756">
    <property type="entry name" value="PPR"/>
    <property type="match status" value="1"/>
</dbReference>
<keyword evidence="6" id="KW-0143">Chaperone</keyword>
<evidence type="ECO:0000256" key="2">
    <source>
        <dbReference type="ARBA" id="ARBA00007626"/>
    </source>
</evidence>
<reference evidence="8 9" key="1">
    <citation type="submission" date="2020-08" db="EMBL/GenBank/DDBJ databases">
        <title>Plant Genome Project.</title>
        <authorList>
            <person name="Zhang R.-G."/>
        </authorList>
    </citation>
    <scope>NUCLEOTIDE SEQUENCE [LARGE SCALE GENOMIC DNA]</scope>
    <source>
        <tissue evidence="8">Rhizome</tissue>
    </source>
</reference>
<evidence type="ECO:0000313" key="9">
    <source>
        <dbReference type="Proteomes" id="UP000734854"/>
    </source>
</evidence>
<dbReference type="SUPFAM" id="SSF48452">
    <property type="entry name" value="TPR-like"/>
    <property type="match status" value="1"/>
</dbReference>
<dbReference type="InterPro" id="IPR037124">
    <property type="entry name" value="Chaperonin_GroES_sf"/>
</dbReference>
<evidence type="ECO:0008006" key="10">
    <source>
        <dbReference type="Google" id="ProtNLM"/>
    </source>
</evidence>
<dbReference type="CDD" id="cd00320">
    <property type="entry name" value="cpn10"/>
    <property type="match status" value="1"/>
</dbReference>
<evidence type="ECO:0000313" key="8">
    <source>
        <dbReference type="EMBL" id="KAG6518536.1"/>
    </source>
</evidence>
<dbReference type="InterPro" id="IPR002885">
    <property type="entry name" value="PPR_rpt"/>
</dbReference>
<dbReference type="Proteomes" id="UP000734854">
    <property type="component" value="Unassembled WGS sequence"/>
</dbReference>
<feature type="repeat" description="PPR" evidence="7">
    <location>
        <begin position="394"/>
        <end position="428"/>
    </location>
</feature>
<dbReference type="FunFam" id="1.25.40.10:FF:000394">
    <property type="entry name" value="Pentatricopeptide repeat-containing protein, mitochondrial"/>
    <property type="match status" value="1"/>
</dbReference>
<keyword evidence="4" id="KW-0809">Transit peptide</keyword>
<comment type="caution">
    <text evidence="8">The sequence shown here is derived from an EMBL/GenBank/DDBJ whole genome shotgun (WGS) entry which is preliminary data.</text>
</comment>
<dbReference type="Pfam" id="PF13812">
    <property type="entry name" value="PPR_3"/>
    <property type="match status" value="1"/>
</dbReference>
<evidence type="ECO:0000256" key="6">
    <source>
        <dbReference type="ARBA" id="ARBA00023186"/>
    </source>
</evidence>
<dbReference type="GO" id="GO:0003729">
    <property type="term" value="F:mRNA binding"/>
    <property type="evidence" value="ECO:0007669"/>
    <property type="project" value="UniProtKB-ARBA"/>
</dbReference>
<sequence length="692" mass="76971">MAKRQIPLLNRVLAEKIVPPSKTSAGVLLPEKTTKDLVINYSELCDYGGVVVGSEVCDKNGNLNPVKNGYTLLLSKGHGTELKLGGRSNCFGFPHSPTLSTYVGSSSLKHGERLYSEGSNISSSSIQLKSYTCGPISLKPVLWSRYLSSQAGANSGDKEDYLEDGFSDLEVPLESADSVDGAGKEVDEELISEGELSEQAADGSLDLVDVEASEGGAKKGWLRLSHSPIFQLIMDTPRHSLTSALDKYAEEGKSLGSGEISIAMLNLRKRRLYSMALQFVEWLEARKKIELAERDYVSHLDLIAKVNGLTKAEKYIEKIPEAFRGEVVYRTLLANCVAAVNVKKAEEVFNKIRDLGFPVSPFACNQLLLLYKRIDRKKIADVLLMMEKENVKPTLFTYKILVDVKGRAKDISGMEQIVEAMKAEGVEPDLLIKTSVANAYIFAGLKEKAEAALKEIEGDDIQENRYVCRAILPLYAALGKADEVARIWKVCEVKPYLPECIAAIEAWGRLGQIENAEEVFEKMAKTWKLSSKYFTTLLKVYANNKLLAKGKELVNRMSESGCRIGPLTWDALVKLYVESGEVEKADSILNKASQQSKIRPLYSSFMAVMDEYAKRGDIHNAEKIFHRLRQIGYVGRMKQYHTLLQTYVNAKTPAYGFRERMKADNMFPNKTLAAQLMSNDAFKKTPISELLD</sequence>
<dbReference type="GO" id="GO:0005524">
    <property type="term" value="F:ATP binding"/>
    <property type="evidence" value="ECO:0007669"/>
    <property type="project" value="InterPro"/>
</dbReference>
<dbReference type="PANTHER" id="PTHR45717">
    <property type="entry name" value="OS12G0527900 PROTEIN"/>
    <property type="match status" value="1"/>
</dbReference>
<dbReference type="InterPro" id="IPR020818">
    <property type="entry name" value="Chaperonin_GroES"/>
</dbReference>
<dbReference type="PROSITE" id="PS51375">
    <property type="entry name" value="PPR"/>
    <property type="match status" value="2"/>
</dbReference>
<protein>
    <recommendedName>
        <fullName evidence="10">Pentatricopeptide repeat-containing protein</fullName>
    </recommendedName>
</protein>
<dbReference type="EMBL" id="JACMSC010000006">
    <property type="protein sequence ID" value="KAG6518536.1"/>
    <property type="molecule type" value="Genomic_DNA"/>
</dbReference>
<dbReference type="GO" id="GO:0044183">
    <property type="term" value="F:protein folding chaperone"/>
    <property type="evidence" value="ECO:0007669"/>
    <property type="project" value="InterPro"/>
</dbReference>
<dbReference type="InterPro" id="IPR011990">
    <property type="entry name" value="TPR-like_helical_dom_sf"/>
</dbReference>
<evidence type="ECO:0000256" key="7">
    <source>
        <dbReference type="PROSITE-ProRule" id="PRU00708"/>
    </source>
</evidence>
<comment type="subcellular location">
    <subcellularLocation>
        <location evidence="1">Mitochondrion</location>
    </subcellularLocation>
</comment>
<gene>
    <name evidence="8" type="ORF">ZIOFF_022013</name>
</gene>
<dbReference type="PANTHER" id="PTHR45717:SF15">
    <property type="entry name" value="AGL218WP"/>
    <property type="match status" value="1"/>
</dbReference>
<dbReference type="Gene3D" id="2.30.33.40">
    <property type="entry name" value="GroES chaperonin"/>
    <property type="match status" value="1"/>
</dbReference>
<feature type="repeat" description="PPR" evidence="7">
    <location>
        <begin position="530"/>
        <end position="564"/>
    </location>
</feature>
<evidence type="ECO:0000256" key="3">
    <source>
        <dbReference type="ARBA" id="ARBA00022737"/>
    </source>
</evidence>
<dbReference type="SUPFAM" id="SSF50129">
    <property type="entry name" value="GroES-like"/>
    <property type="match status" value="1"/>
</dbReference>
<comment type="similarity">
    <text evidence="2">Belongs to the PPR family. P subfamily.</text>
</comment>
<evidence type="ECO:0000256" key="5">
    <source>
        <dbReference type="ARBA" id="ARBA00023128"/>
    </source>
</evidence>
<dbReference type="GO" id="GO:0005739">
    <property type="term" value="C:mitochondrion"/>
    <property type="evidence" value="ECO:0007669"/>
    <property type="project" value="UniProtKB-SubCell"/>
</dbReference>
<evidence type="ECO:0000256" key="1">
    <source>
        <dbReference type="ARBA" id="ARBA00004173"/>
    </source>
</evidence>
<dbReference type="AlphaFoldDB" id="A0A8J5L8Y8"/>
<keyword evidence="5" id="KW-0496">Mitochondrion</keyword>
<evidence type="ECO:0000256" key="4">
    <source>
        <dbReference type="ARBA" id="ARBA00022946"/>
    </source>
</evidence>
<accession>A0A8J5L8Y8</accession>
<keyword evidence="3" id="KW-0677">Repeat</keyword>
<proteinExistence type="inferred from homology"/>
<name>A0A8J5L8Y8_ZINOF</name>
<dbReference type="Gene3D" id="1.25.40.10">
    <property type="entry name" value="Tetratricopeptide repeat domain"/>
    <property type="match status" value="3"/>
</dbReference>
<keyword evidence="9" id="KW-1185">Reference proteome</keyword>
<organism evidence="8 9">
    <name type="scientific">Zingiber officinale</name>
    <name type="common">Ginger</name>
    <name type="synonym">Amomum zingiber</name>
    <dbReference type="NCBI Taxonomy" id="94328"/>
    <lineage>
        <taxon>Eukaryota</taxon>
        <taxon>Viridiplantae</taxon>
        <taxon>Streptophyta</taxon>
        <taxon>Embryophyta</taxon>
        <taxon>Tracheophyta</taxon>
        <taxon>Spermatophyta</taxon>
        <taxon>Magnoliopsida</taxon>
        <taxon>Liliopsida</taxon>
        <taxon>Zingiberales</taxon>
        <taxon>Zingiberaceae</taxon>
        <taxon>Zingiber</taxon>
    </lineage>
</organism>
<dbReference type="InterPro" id="IPR011032">
    <property type="entry name" value="GroES-like_sf"/>
</dbReference>